<proteinExistence type="predicted"/>
<feature type="transmembrane region" description="Helical" evidence="2">
    <location>
        <begin position="31"/>
        <end position="57"/>
    </location>
</feature>
<name>C4GCQ2_9FIRM</name>
<dbReference type="AlphaFoldDB" id="C4GCQ2"/>
<feature type="transmembrane region" description="Helical" evidence="2">
    <location>
        <begin position="219"/>
        <end position="248"/>
    </location>
</feature>
<dbReference type="InterPro" id="IPR003675">
    <property type="entry name" value="Rce1/LyrA-like_dom"/>
</dbReference>
<reference evidence="4" key="1">
    <citation type="submission" date="2009-04" db="EMBL/GenBank/DDBJ databases">
        <authorList>
            <person name="Weinstock G."/>
            <person name="Sodergren E."/>
            <person name="Clifton S."/>
            <person name="Fulton L."/>
            <person name="Fulton B."/>
            <person name="Courtney L."/>
            <person name="Fronick C."/>
            <person name="Harrison M."/>
            <person name="Strong C."/>
            <person name="Farmer C."/>
            <person name="Delahaunty K."/>
            <person name="Markovic C."/>
            <person name="Hall O."/>
            <person name="Minx P."/>
            <person name="Tomlinson C."/>
            <person name="Mitreva M."/>
            <person name="Nelson J."/>
            <person name="Hou S."/>
            <person name="Wollam A."/>
            <person name="Pepin K.H."/>
            <person name="Johnson M."/>
            <person name="Bhonagiri V."/>
            <person name="Nash W.E."/>
            <person name="Warren W."/>
            <person name="Chinwalla A."/>
            <person name="Mardis E.R."/>
            <person name="Wilson R.K."/>
        </authorList>
    </citation>
    <scope>NUCLEOTIDE SEQUENCE [LARGE SCALE GENOMIC DNA]</scope>
    <source>
        <strain evidence="4">DSM 14600</strain>
    </source>
</reference>
<evidence type="ECO:0000256" key="2">
    <source>
        <dbReference type="SAM" id="Phobius"/>
    </source>
</evidence>
<dbReference type="PANTHER" id="PTHR36435">
    <property type="entry name" value="SLR1288 PROTEIN"/>
    <property type="match status" value="1"/>
</dbReference>
<accession>C4GCQ2</accession>
<dbReference type="eggNOG" id="COG1266">
    <property type="taxonomic scope" value="Bacteria"/>
</dbReference>
<comment type="caution">
    <text evidence="4">The sequence shown here is derived from an EMBL/GenBank/DDBJ whole genome shotgun (WGS) entry which is preliminary data.</text>
</comment>
<feature type="region of interest" description="Disordered" evidence="1">
    <location>
        <begin position="1"/>
        <end position="24"/>
    </location>
</feature>
<dbReference type="Pfam" id="PF02517">
    <property type="entry name" value="Rce1-like"/>
    <property type="match status" value="1"/>
</dbReference>
<feature type="transmembrane region" description="Helical" evidence="2">
    <location>
        <begin position="283"/>
        <end position="304"/>
    </location>
</feature>
<sequence length="315" mass="35638">MNELNNEDKSMPDNNRNISPKDTRRPRRNTGWYILLPFLAAALVQNLVAVFASQILVVDQAIHFEGGSYADFIRSSFERMQGQAFTSLTLLVYAFICVIWFGIWYRREFLLTQKPARDYRCLVRQYKHWSWMLIPGILLFILGAQYLSTYIMNTLAALVPQWMAEYQGILRSSGLDDIQTSLPMILYAVCLGPVCEELCFRGLTMSYARRVGGFWMANILQALLFGFFHMNMLQGTMAFLLGLALGYVKEKSQNLTLVILLHMAFNATSAFIPGLVISADNPVSYFVCLFGGLIAAYAGLELLVRGSSPRIVEVE</sequence>
<dbReference type="GO" id="GO:0080120">
    <property type="term" value="P:CAAX-box protein maturation"/>
    <property type="evidence" value="ECO:0007669"/>
    <property type="project" value="UniProtKB-ARBA"/>
</dbReference>
<keyword evidence="2" id="KW-1133">Transmembrane helix</keyword>
<dbReference type="InterPro" id="IPR052710">
    <property type="entry name" value="CAAX_protease"/>
</dbReference>
<keyword evidence="5" id="KW-1185">Reference proteome</keyword>
<evidence type="ECO:0000313" key="5">
    <source>
        <dbReference type="Proteomes" id="UP000003494"/>
    </source>
</evidence>
<dbReference type="GO" id="GO:0004175">
    <property type="term" value="F:endopeptidase activity"/>
    <property type="evidence" value="ECO:0007669"/>
    <property type="project" value="UniProtKB-ARBA"/>
</dbReference>
<dbReference type="HOGENOM" id="CLU_060313_0_0_9"/>
<evidence type="ECO:0000259" key="3">
    <source>
        <dbReference type="Pfam" id="PF02517"/>
    </source>
</evidence>
<feature type="transmembrane region" description="Helical" evidence="2">
    <location>
        <begin position="255"/>
        <end position="277"/>
    </location>
</feature>
<evidence type="ECO:0000313" key="4">
    <source>
        <dbReference type="EMBL" id="EEP27752.1"/>
    </source>
</evidence>
<dbReference type="Proteomes" id="UP000003494">
    <property type="component" value="Unassembled WGS sequence"/>
</dbReference>
<feature type="compositionally biased region" description="Basic and acidic residues" evidence="1">
    <location>
        <begin position="1"/>
        <end position="11"/>
    </location>
</feature>
<keyword evidence="2" id="KW-0812">Transmembrane</keyword>
<dbReference type="EMBL" id="ACIP02000004">
    <property type="protein sequence ID" value="EEP27752.1"/>
    <property type="molecule type" value="Genomic_DNA"/>
</dbReference>
<feature type="transmembrane region" description="Helical" evidence="2">
    <location>
        <begin position="84"/>
        <end position="105"/>
    </location>
</feature>
<dbReference type="GO" id="GO:0006508">
    <property type="term" value="P:proteolysis"/>
    <property type="evidence" value="ECO:0007669"/>
    <property type="project" value="UniProtKB-KW"/>
</dbReference>
<dbReference type="STRING" id="626523.GCWU000342_01746"/>
<dbReference type="PANTHER" id="PTHR36435:SF1">
    <property type="entry name" value="CAAX AMINO TERMINAL PROTEASE FAMILY PROTEIN"/>
    <property type="match status" value="1"/>
</dbReference>
<feature type="domain" description="CAAX prenyl protease 2/Lysostaphin resistance protein A-like" evidence="3">
    <location>
        <begin position="180"/>
        <end position="267"/>
    </location>
</feature>
<feature type="transmembrane region" description="Helical" evidence="2">
    <location>
        <begin position="126"/>
        <end position="147"/>
    </location>
</feature>
<keyword evidence="4" id="KW-0645">Protease</keyword>
<keyword evidence="2" id="KW-0472">Membrane</keyword>
<organism evidence="4 5">
    <name type="scientific">Shuttleworthella satelles DSM 14600</name>
    <dbReference type="NCBI Taxonomy" id="626523"/>
    <lineage>
        <taxon>Bacteria</taxon>
        <taxon>Bacillati</taxon>
        <taxon>Bacillota</taxon>
        <taxon>Clostridia</taxon>
        <taxon>Lachnospirales</taxon>
        <taxon>Lachnospiraceae</taxon>
        <taxon>Shuttleworthella</taxon>
    </lineage>
</organism>
<protein>
    <submittedName>
        <fullName evidence="4">CAAX amino terminal protease family protein</fullName>
    </submittedName>
</protein>
<keyword evidence="4" id="KW-0378">Hydrolase</keyword>
<gene>
    <name evidence="4" type="ORF">GCWU000342_01746</name>
</gene>
<evidence type="ECO:0000256" key="1">
    <source>
        <dbReference type="SAM" id="MobiDB-lite"/>
    </source>
</evidence>